<evidence type="ECO:0000313" key="1">
    <source>
        <dbReference type="EMBL" id="CAK79895.1"/>
    </source>
</evidence>
<reference evidence="1 2" key="1">
    <citation type="journal article" date="2006" name="Nature">
        <title>Global trends of whole-genome duplications revealed by the ciliate Paramecium tetraurelia.</title>
        <authorList>
            <consortium name="Genoscope"/>
            <person name="Aury J.-M."/>
            <person name="Jaillon O."/>
            <person name="Duret L."/>
            <person name="Noel B."/>
            <person name="Jubin C."/>
            <person name="Porcel B.M."/>
            <person name="Segurens B."/>
            <person name="Daubin V."/>
            <person name="Anthouard V."/>
            <person name="Aiach N."/>
            <person name="Arnaiz O."/>
            <person name="Billaut A."/>
            <person name="Beisson J."/>
            <person name="Blanc I."/>
            <person name="Bouhouche K."/>
            <person name="Camara F."/>
            <person name="Duharcourt S."/>
            <person name="Guigo R."/>
            <person name="Gogendeau D."/>
            <person name="Katinka M."/>
            <person name="Keller A.-M."/>
            <person name="Kissmehl R."/>
            <person name="Klotz C."/>
            <person name="Koll F."/>
            <person name="Le Moue A."/>
            <person name="Lepere C."/>
            <person name="Malinsky S."/>
            <person name="Nowacki M."/>
            <person name="Nowak J.K."/>
            <person name="Plattner H."/>
            <person name="Poulain J."/>
            <person name="Ruiz F."/>
            <person name="Serrano V."/>
            <person name="Zagulski M."/>
            <person name="Dessen P."/>
            <person name="Betermier M."/>
            <person name="Weissenbach J."/>
            <person name="Scarpelli C."/>
            <person name="Schachter V."/>
            <person name="Sperling L."/>
            <person name="Meyer E."/>
            <person name="Cohen J."/>
            <person name="Wincker P."/>
        </authorList>
    </citation>
    <scope>NUCLEOTIDE SEQUENCE [LARGE SCALE GENOMIC DNA]</scope>
    <source>
        <strain evidence="1 2">Stock d4-2</strain>
    </source>
</reference>
<dbReference type="InParanoid" id="A0DA28"/>
<dbReference type="OMA" id="WDAFFKQ"/>
<dbReference type="OrthoDB" id="298777at2759"/>
<organism evidence="1 2">
    <name type="scientific">Paramecium tetraurelia</name>
    <dbReference type="NCBI Taxonomy" id="5888"/>
    <lineage>
        <taxon>Eukaryota</taxon>
        <taxon>Sar</taxon>
        <taxon>Alveolata</taxon>
        <taxon>Ciliophora</taxon>
        <taxon>Intramacronucleata</taxon>
        <taxon>Oligohymenophorea</taxon>
        <taxon>Peniculida</taxon>
        <taxon>Parameciidae</taxon>
        <taxon>Paramecium</taxon>
    </lineage>
</organism>
<dbReference type="PANTHER" id="PTHR33706">
    <property type="entry name" value="MORN VARIANT REPEAT PROTEIN"/>
    <property type="match status" value="1"/>
</dbReference>
<sequence length="692" mass="80666">MKEIESKYWDDQSKRFLKIKLHTLFNSENKIICSKDGQILRMILFLMGKILQIQIKLNTLDGLENVEKKMIKQAIGRQFGKKKFCPMLEVITPKMDKNKVFGKIQQQRIGVNPRYMRLENIRMVSKQEGGNSFMTVKRCNEIKEIFRGGGSYNFQGQKGGKWFELSDNFWNKSQLMYYGEYFNGKKVGLWDILYKSKNDNNLFKIVGCGTYVQEKQNESIQINIKQGKWIEQNDQFWEYNSFQNLVKVKLFTLVFTKMEEKLVIGIFYTNPINYIQIMYKCKRISQLFKSRGGGQYELKEGDNGFYDQMKSGSWIELNDGFGELRQIIHTGFYKNGKKDGYWDVLFKSIETNQFKKIGGGQYMNEGQKDSVKVGDWIEQCSKFNLFNQLTYNGKYRDGKKVDRWDAFFKQQGENNKFNLIGGGVYSSTIVNDSTVKNGRWIEMNDTLWEQSLVTLEGEYQNGIKVGIWKSYFKDVIAQKKEQMQDGYLLCFLTRGGGEYIIERDGDSQKTGRWIELSSGFRWSDQVTFNGQYLNGKKFGKWDMFNKNGGLQKSQFECIGGGSYDIKQINSVLSISIKSGYWIEFEDKFWHQSEILFVGEYINGLKVGEWKIQYKDVLTKKISIIGGGSYKIIQQNNGFEISIKSGVWIELAQEFTYNNQKVYLGEYINGKKTGKWDKMDIKGNGVRKMQNQS</sequence>
<protein>
    <submittedName>
        <fullName evidence="1">Uncharacterized protein</fullName>
    </submittedName>
</protein>
<dbReference type="EMBL" id="CT868341">
    <property type="protein sequence ID" value="CAK79895.1"/>
    <property type="molecule type" value="Genomic_DNA"/>
</dbReference>
<accession>A0DA28</accession>
<gene>
    <name evidence="1" type="ORF">GSPATT00014827001</name>
</gene>
<evidence type="ECO:0000313" key="2">
    <source>
        <dbReference type="Proteomes" id="UP000000600"/>
    </source>
</evidence>
<dbReference type="GeneID" id="5033077"/>
<dbReference type="AlphaFoldDB" id="A0DA28"/>
<dbReference type="HOGENOM" id="CLU_398213_0_0_1"/>
<proteinExistence type="predicted"/>
<name>A0DA28_PARTE</name>
<dbReference type="PANTHER" id="PTHR33706:SF1">
    <property type="entry name" value="TPR REPEAT PROTEIN"/>
    <property type="match status" value="1"/>
</dbReference>
<dbReference type="Proteomes" id="UP000000600">
    <property type="component" value="Unassembled WGS sequence"/>
</dbReference>
<dbReference type="RefSeq" id="XP_001447292.1">
    <property type="nucleotide sequence ID" value="XM_001447255.1"/>
</dbReference>
<dbReference type="KEGG" id="ptm:GSPATT00014827001"/>
<keyword evidence="2" id="KW-1185">Reference proteome</keyword>